<accession>A0ABD2I573</accession>
<reference evidence="3 4" key="1">
    <citation type="submission" date="2024-10" db="EMBL/GenBank/DDBJ databases">
        <authorList>
            <person name="Kim D."/>
        </authorList>
    </citation>
    <scope>NUCLEOTIDE SEQUENCE [LARGE SCALE GENOMIC DNA]</scope>
    <source>
        <strain evidence="3">BH-2024</strain>
    </source>
</reference>
<keyword evidence="1" id="KW-0175">Coiled coil</keyword>
<evidence type="ECO:0000313" key="3">
    <source>
        <dbReference type="EMBL" id="KAL3072330.1"/>
    </source>
</evidence>
<feature type="coiled-coil region" evidence="1">
    <location>
        <begin position="228"/>
        <end position="286"/>
    </location>
</feature>
<organism evidence="3 4">
    <name type="scientific">Heterodera trifolii</name>
    <dbReference type="NCBI Taxonomy" id="157864"/>
    <lineage>
        <taxon>Eukaryota</taxon>
        <taxon>Metazoa</taxon>
        <taxon>Ecdysozoa</taxon>
        <taxon>Nematoda</taxon>
        <taxon>Chromadorea</taxon>
        <taxon>Rhabditida</taxon>
        <taxon>Tylenchina</taxon>
        <taxon>Tylenchomorpha</taxon>
        <taxon>Tylenchoidea</taxon>
        <taxon>Heteroderidae</taxon>
        <taxon>Heteroderinae</taxon>
        <taxon>Heterodera</taxon>
    </lineage>
</organism>
<keyword evidence="4" id="KW-1185">Reference proteome</keyword>
<name>A0ABD2I573_9BILA</name>
<dbReference type="EMBL" id="JBICBT010001330">
    <property type="protein sequence ID" value="KAL3072330.1"/>
    <property type="molecule type" value="Genomic_DNA"/>
</dbReference>
<dbReference type="AlphaFoldDB" id="A0ABD2I573"/>
<evidence type="ECO:0000256" key="1">
    <source>
        <dbReference type="SAM" id="Coils"/>
    </source>
</evidence>
<evidence type="ECO:0000313" key="4">
    <source>
        <dbReference type="Proteomes" id="UP001620626"/>
    </source>
</evidence>
<sequence length="405" mass="48274">MENMFKDYEKASEEARKSTKENGLNELKIYLKEIWNAYIKVKEENKELVEYMKFYDDNEKDEQLGKLLENYQEISENKKECIKNYITLQSAPGKEIFLLLRIEKKSLKKNEKLCATAKNELDAYIKTVKEKKELAEYDEFFDGNRTDKQLEKLLNKYQETWEAKEKCYSQSKPTPDFNKDSLKEKEELCVKAKNELDVYIKMMKEKELDEYWAFYNDNGEDELLCKLLKKYQETLKAKEKCIKNCIQEKLVPDFNKESLKEKEELCAIAKNELDAYIKLMEEKKELVEYVKFSDGNRKDKHLGKLLKKYQETWKAKEKCIMNHLQSKATPDFNKESLKENEKLYVTAKNELDAYIMKMEDEKEKPKHSLQLLKDEESKQKMNEDLEKPKHSLQPLKKGNFPLALE</sequence>
<comment type="caution">
    <text evidence="3">The sequence shown here is derived from an EMBL/GenBank/DDBJ whole genome shotgun (WGS) entry which is preliminary data.</text>
</comment>
<dbReference type="Proteomes" id="UP001620626">
    <property type="component" value="Unassembled WGS sequence"/>
</dbReference>
<proteinExistence type="predicted"/>
<evidence type="ECO:0000256" key="2">
    <source>
        <dbReference type="SAM" id="MobiDB-lite"/>
    </source>
</evidence>
<feature type="compositionally biased region" description="Basic and acidic residues" evidence="2">
    <location>
        <begin position="361"/>
        <end position="389"/>
    </location>
</feature>
<feature type="region of interest" description="Disordered" evidence="2">
    <location>
        <begin position="361"/>
        <end position="405"/>
    </location>
</feature>
<gene>
    <name evidence="3" type="ORF">niasHT_034530</name>
</gene>
<protein>
    <submittedName>
        <fullName evidence="3">Uncharacterized protein</fullName>
    </submittedName>
</protein>